<evidence type="ECO:0000256" key="2">
    <source>
        <dbReference type="ARBA" id="ARBA00022679"/>
    </source>
</evidence>
<comment type="subcellular location">
    <subcellularLocation>
        <location evidence="1">Membrane</location>
        <topology evidence="1">Single-pass membrane protein</topology>
    </subcellularLocation>
</comment>
<gene>
    <name evidence="7" type="ORF">GGR03_000419</name>
</gene>
<comment type="caution">
    <text evidence="7">The sequence shown here is derived from an EMBL/GenBank/DDBJ whole genome shotgun (WGS) entry which is preliminary data.</text>
</comment>
<dbReference type="InterPro" id="IPR010635">
    <property type="entry name" value="Heparan_SO4-6-sulfoTrfase"/>
</dbReference>
<evidence type="ECO:0000313" key="7">
    <source>
        <dbReference type="EMBL" id="MBB4001372.1"/>
    </source>
</evidence>
<sequence>MDGTIYFLHIPKSGGISATRYFEEAAPSEAVCPHKLWDELVSSGPDPRWRVYHGHFGGLLPVWLRAWPTTVSLLRDPTSRTFSHIKHVLRTPSHPFHEMAQGLSVAQYCAHPILSRSVENYQARYLSSLALSRELVAQESSAYAAVQLAFENSMYGQDSAADLLETSCKALEALAAVGVTEKHQTSLRLFSKVTGLPEPKADFLANVAPAGQQTSLNLTADDYAAVQSVTEIDRKLYERGLERFARQCLEHGVAEILPDIEGSRTS</sequence>
<evidence type="ECO:0000256" key="3">
    <source>
        <dbReference type="ARBA" id="ARBA00022692"/>
    </source>
</evidence>
<dbReference type="RefSeq" id="WP_252920116.1">
    <property type="nucleotide sequence ID" value="NZ_JAAAMM010000001.1"/>
</dbReference>
<dbReference type="AlphaFoldDB" id="A0A7W6HA94"/>
<evidence type="ECO:0000313" key="8">
    <source>
        <dbReference type="Proteomes" id="UP000588647"/>
    </source>
</evidence>
<keyword evidence="6" id="KW-0325">Glycoprotein</keyword>
<dbReference type="InterPro" id="IPR027417">
    <property type="entry name" value="P-loop_NTPase"/>
</dbReference>
<evidence type="ECO:0000256" key="1">
    <source>
        <dbReference type="ARBA" id="ARBA00004167"/>
    </source>
</evidence>
<accession>A0A7W6HA94</accession>
<protein>
    <recommendedName>
        <fullName evidence="9">Sulfotransferase family protein</fullName>
    </recommendedName>
</protein>
<dbReference type="Proteomes" id="UP000588647">
    <property type="component" value="Unassembled WGS sequence"/>
</dbReference>
<evidence type="ECO:0000256" key="6">
    <source>
        <dbReference type="ARBA" id="ARBA00023180"/>
    </source>
</evidence>
<reference evidence="7 8" key="1">
    <citation type="submission" date="2020-08" db="EMBL/GenBank/DDBJ databases">
        <title>Genomic Encyclopedia of Type Strains, Phase IV (KMG-IV): sequencing the most valuable type-strain genomes for metagenomic binning, comparative biology and taxonomic classification.</title>
        <authorList>
            <person name="Goeker M."/>
        </authorList>
    </citation>
    <scope>NUCLEOTIDE SEQUENCE [LARGE SCALE GENOMIC DNA]</scope>
    <source>
        <strain evidence="7 8">DSM 103570</strain>
    </source>
</reference>
<name>A0A7W6HA94_9HYPH</name>
<dbReference type="SUPFAM" id="SSF52540">
    <property type="entry name" value="P-loop containing nucleoside triphosphate hydrolases"/>
    <property type="match status" value="1"/>
</dbReference>
<evidence type="ECO:0000256" key="4">
    <source>
        <dbReference type="ARBA" id="ARBA00022989"/>
    </source>
</evidence>
<evidence type="ECO:0000256" key="5">
    <source>
        <dbReference type="ARBA" id="ARBA00023136"/>
    </source>
</evidence>
<organism evidence="7 8">
    <name type="scientific">Aurantimonas endophytica</name>
    <dbReference type="NCBI Taxonomy" id="1522175"/>
    <lineage>
        <taxon>Bacteria</taxon>
        <taxon>Pseudomonadati</taxon>
        <taxon>Pseudomonadota</taxon>
        <taxon>Alphaproteobacteria</taxon>
        <taxon>Hyphomicrobiales</taxon>
        <taxon>Aurantimonadaceae</taxon>
        <taxon>Aurantimonas</taxon>
    </lineage>
</organism>
<dbReference type="Gene3D" id="3.40.50.300">
    <property type="entry name" value="P-loop containing nucleotide triphosphate hydrolases"/>
    <property type="match status" value="1"/>
</dbReference>
<evidence type="ECO:0008006" key="9">
    <source>
        <dbReference type="Google" id="ProtNLM"/>
    </source>
</evidence>
<keyword evidence="8" id="KW-1185">Reference proteome</keyword>
<dbReference type="GO" id="GO:0017095">
    <property type="term" value="F:heparan sulfate 6-sulfotransferase activity"/>
    <property type="evidence" value="ECO:0007669"/>
    <property type="project" value="TreeGrafter"/>
</dbReference>
<dbReference type="PANTHER" id="PTHR12812:SF0">
    <property type="entry name" value="HEPARAN-SULFATE 6-O-SULFOTRANSFERASE"/>
    <property type="match status" value="1"/>
</dbReference>
<keyword evidence="3" id="KW-0812">Transmembrane</keyword>
<dbReference type="GO" id="GO:0016020">
    <property type="term" value="C:membrane"/>
    <property type="evidence" value="ECO:0007669"/>
    <property type="project" value="UniProtKB-SubCell"/>
</dbReference>
<keyword evidence="5" id="KW-0472">Membrane</keyword>
<proteinExistence type="predicted"/>
<keyword evidence="2" id="KW-0808">Transferase</keyword>
<dbReference type="EMBL" id="JACIEM010000001">
    <property type="protein sequence ID" value="MBB4001372.1"/>
    <property type="molecule type" value="Genomic_DNA"/>
</dbReference>
<dbReference type="PANTHER" id="PTHR12812">
    <property type="entry name" value="HEPARAN SULFATE 6-O-SULFOTRANSFERASE 3"/>
    <property type="match status" value="1"/>
</dbReference>
<keyword evidence="4" id="KW-1133">Transmembrane helix</keyword>